<evidence type="ECO:0008006" key="4">
    <source>
        <dbReference type="Google" id="ProtNLM"/>
    </source>
</evidence>
<dbReference type="STRING" id="1296120.A0A1B9GI19"/>
<feature type="compositionally biased region" description="Basic residues" evidence="1">
    <location>
        <begin position="1112"/>
        <end position="1122"/>
    </location>
</feature>
<feature type="compositionally biased region" description="Basic and acidic residues" evidence="1">
    <location>
        <begin position="735"/>
        <end position="746"/>
    </location>
</feature>
<protein>
    <recommendedName>
        <fullName evidence="4">Altered inheritance of mitochondria protein 21</fullName>
    </recommendedName>
</protein>
<feature type="compositionally biased region" description="Basic and acidic residues" evidence="1">
    <location>
        <begin position="554"/>
        <end position="566"/>
    </location>
</feature>
<feature type="region of interest" description="Disordered" evidence="1">
    <location>
        <begin position="280"/>
        <end position="961"/>
    </location>
</feature>
<name>A0A1B9GI19_9TREE</name>
<feature type="region of interest" description="Disordered" evidence="1">
    <location>
        <begin position="992"/>
        <end position="1146"/>
    </location>
</feature>
<dbReference type="OrthoDB" id="2564297at2759"/>
<feature type="compositionally biased region" description="Polar residues" evidence="1">
    <location>
        <begin position="1071"/>
        <end position="1082"/>
    </location>
</feature>
<sequence>MTRSDTNSPSLTPPQGNSRSSSPSSNPSGTGPQQRIVSGSIKDRIAKFNNPSAPPPIPKQHFAKGLGAGNSQGIQSRGLVGNRIPSLDPKTAGMINTGGGGARRISENRGLIGNRIPSMGSQGHVNPVTGQLTGTSTGGNSASGGTGTPPGSSTPAPGAKPGGAAVARSASPAGSIDSSVVSGTVESSTSPITSRSSSPPTSPGASAGGIPQNLLSATLPQLDDSGTGAATPSSTRAEAGDTVSELSLSVPSTPTATGTPPLPAPEYDLVAPNLKLATANAAANAGSSSTIGAGTGVAPNPMVRGLSAQSAASRAFAPSISSSLATQSRGSEEETQMMQDVSGVSTPMGTPRAARRELGEGSVVGEGSVIGENDVEELGNKLQNLEVDKEDQERTPEPPKEEQERGTAKIESREQLAGIELESGSEPKTDTGMGVDVLTETEEENEPRTPVSTNEKEIKDEDEDEDPNKASDLVNLKAGELESGSSAYDQPAKDSNPSEIVGLDVPANAIAGDAFAQNLAEHEISPEEKKEQGGEAGQRMEDVETADEVIPPEEEIKVDAGLEVREATPVVVGPDEKETKEGGKKGVAGSTQWFESSNEEKKGGEGDGTSLAVNTEGEAPDGPSKEAQPESNSRKSQSEPADSNETDTDGDKQVAPSTEIEQDEATRTEKRDHPIVVAEDQPEPDVSRPNPTVPLQARPESPSEPETTPEAEESSSSLTTAKTNGSSEPQLGKSYVDEKIESKEIQPGEITIQESQPSPAYEKESGSAAETGPEPKIVEDASTAPPPTSDEPIKLDELVSHPSTASTETSTEAAESQGSADPSSASPAGEDIGRAQNLETKTDQPPVAAIGAEVEKGEVAPSDENDEPKQLHLEPAPIAQPAETGTDNDNDDGESTPPASAIDMDKTPAAEIDPPTFPTPPTADPDVEDPIPSTPSDAGSASEFGLRSEEEKVIDIPAPPKEFNDASLAEVGMAHSASAASTPVDEAFLKSFPAVPDEEKPRVEVHVSSPATTPQKTKRVSVDIDAPRSAAQQPQDPRDDDEDISPARRKFSGDEEEYPQTPVASLPGHSKSLSNPQLYQDPSTAGSVGSMSGSASSNELDPDATPQASRNLSKRMSTRRSPKSPLLDDEDPGDFEPGEGWAVVTK</sequence>
<feature type="compositionally biased region" description="Basic and acidic residues" evidence="1">
    <location>
        <begin position="664"/>
        <end position="674"/>
    </location>
</feature>
<feature type="compositionally biased region" description="Low complexity" evidence="1">
    <location>
        <begin position="280"/>
        <end position="292"/>
    </location>
</feature>
<feature type="region of interest" description="Disordered" evidence="1">
    <location>
        <begin position="1"/>
        <end position="267"/>
    </location>
</feature>
<feature type="compositionally biased region" description="Low complexity" evidence="1">
    <location>
        <begin position="149"/>
        <end position="165"/>
    </location>
</feature>
<feature type="compositionally biased region" description="Polar residues" evidence="1">
    <location>
        <begin position="119"/>
        <end position="133"/>
    </location>
</feature>
<gene>
    <name evidence="2" type="ORF">I316_07663</name>
</gene>
<feature type="compositionally biased region" description="Polar residues" evidence="1">
    <location>
        <begin position="319"/>
        <end position="329"/>
    </location>
</feature>
<organism evidence="2 3">
    <name type="scientific">Kwoniella heveanensis BCC8398</name>
    <dbReference type="NCBI Taxonomy" id="1296120"/>
    <lineage>
        <taxon>Eukaryota</taxon>
        <taxon>Fungi</taxon>
        <taxon>Dikarya</taxon>
        <taxon>Basidiomycota</taxon>
        <taxon>Agaricomycotina</taxon>
        <taxon>Tremellomycetes</taxon>
        <taxon>Tremellales</taxon>
        <taxon>Cryptococcaceae</taxon>
        <taxon>Kwoniella</taxon>
    </lineage>
</organism>
<feature type="compositionally biased region" description="Basic and acidic residues" evidence="1">
    <location>
        <begin position="520"/>
        <end position="542"/>
    </location>
</feature>
<feature type="compositionally biased region" description="Low complexity" evidence="1">
    <location>
        <begin position="1083"/>
        <end position="1097"/>
    </location>
</feature>
<evidence type="ECO:0000256" key="1">
    <source>
        <dbReference type="SAM" id="MobiDB-lite"/>
    </source>
</evidence>
<feature type="compositionally biased region" description="Acidic residues" evidence="1">
    <location>
        <begin position="1127"/>
        <end position="1137"/>
    </location>
</feature>
<feature type="compositionally biased region" description="Polar residues" evidence="1">
    <location>
        <begin position="1"/>
        <end position="10"/>
    </location>
</feature>
<proteinExistence type="predicted"/>
<feature type="compositionally biased region" description="Basic and acidic residues" evidence="1">
    <location>
        <begin position="623"/>
        <end position="637"/>
    </location>
</feature>
<reference evidence="2 3" key="1">
    <citation type="submission" date="2013-07" db="EMBL/GenBank/DDBJ databases">
        <title>The Genome Sequence of Cryptococcus heveanensis BCC8398.</title>
        <authorList>
            <consortium name="The Broad Institute Genome Sequencing Platform"/>
            <person name="Cuomo C."/>
            <person name="Litvintseva A."/>
            <person name="Chen Y."/>
            <person name="Heitman J."/>
            <person name="Sun S."/>
            <person name="Springer D."/>
            <person name="Dromer F."/>
            <person name="Young S.K."/>
            <person name="Zeng Q."/>
            <person name="Gargeya S."/>
            <person name="Fitzgerald M."/>
            <person name="Abouelleil A."/>
            <person name="Alvarado L."/>
            <person name="Berlin A.M."/>
            <person name="Chapman S.B."/>
            <person name="Dewar J."/>
            <person name="Goldberg J."/>
            <person name="Griggs A."/>
            <person name="Gujja S."/>
            <person name="Hansen M."/>
            <person name="Howarth C."/>
            <person name="Imamovic A."/>
            <person name="Larimer J."/>
            <person name="McCowan C."/>
            <person name="Murphy C."/>
            <person name="Pearson M."/>
            <person name="Priest M."/>
            <person name="Roberts A."/>
            <person name="Saif S."/>
            <person name="Shea T."/>
            <person name="Sykes S."/>
            <person name="Wortman J."/>
            <person name="Nusbaum C."/>
            <person name="Birren B."/>
        </authorList>
    </citation>
    <scope>NUCLEOTIDE SEQUENCE [LARGE SCALE GENOMIC DNA]</scope>
    <source>
        <strain evidence="2 3">BCC8398</strain>
    </source>
</reference>
<dbReference type="AlphaFoldDB" id="A0A1B9GI19"/>
<dbReference type="Proteomes" id="UP000092666">
    <property type="component" value="Unassembled WGS sequence"/>
</dbReference>
<feature type="compositionally biased region" description="Low complexity" evidence="1">
    <location>
        <begin position="13"/>
        <end position="34"/>
    </location>
</feature>
<feature type="compositionally biased region" description="Low complexity" evidence="1">
    <location>
        <begin position="178"/>
        <end position="211"/>
    </location>
</feature>
<feature type="compositionally biased region" description="Low complexity" evidence="1">
    <location>
        <begin position="803"/>
        <end position="830"/>
    </location>
</feature>
<feature type="compositionally biased region" description="Basic and acidic residues" evidence="1">
    <location>
        <begin position="391"/>
        <end position="414"/>
    </location>
</feature>
<reference evidence="3" key="2">
    <citation type="submission" date="2013-12" db="EMBL/GenBank/DDBJ databases">
        <title>Evolution of pathogenesis and genome organization in the Tremellales.</title>
        <authorList>
            <person name="Cuomo C."/>
            <person name="Litvintseva A."/>
            <person name="Heitman J."/>
            <person name="Chen Y."/>
            <person name="Sun S."/>
            <person name="Springer D."/>
            <person name="Dromer F."/>
            <person name="Young S."/>
            <person name="Zeng Q."/>
            <person name="Chapman S."/>
            <person name="Gujja S."/>
            <person name="Saif S."/>
            <person name="Birren B."/>
        </authorList>
    </citation>
    <scope>NUCLEOTIDE SEQUENCE [LARGE SCALE GENOMIC DNA]</scope>
    <source>
        <strain evidence="3">BCC8398</strain>
    </source>
</reference>
<evidence type="ECO:0000313" key="3">
    <source>
        <dbReference type="Proteomes" id="UP000092666"/>
    </source>
</evidence>
<feature type="compositionally biased region" description="Acidic residues" evidence="1">
    <location>
        <begin position="543"/>
        <end position="553"/>
    </location>
</feature>
<feature type="compositionally biased region" description="Basic and acidic residues" evidence="1">
    <location>
        <begin position="574"/>
        <end position="584"/>
    </location>
</feature>
<keyword evidence="3" id="KW-1185">Reference proteome</keyword>
<feature type="compositionally biased region" description="Polar residues" evidence="1">
    <location>
        <begin position="483"/>
        <end position="498"/>
    </location>
</feature>
<accession>A0A1B9GI19</accession>
<evidence type="ECO:0000313" key="2">
    <source>
        <dbReference type="EMBL" id="OCF30699.1"/>
    </source>
</evidence>
<feature type="compositionally biased region" description="Low complexity" evidence="1">
    <location>
        <begin position="360"/>
        <end position="372"/>
    </location>
</feature>
<feature type="compositionally biased region" description="Polar residues" evidence="1">
    <location>
        <begin position="336"/>
        <end position="348"/>
    </location>
</feature>
<dbReference type="EMBL" id="KI669515">
    <property type="protein sequence ID" value="OCF30699.1"/>
    <property type="molecule type" value="Genomic_DNA"/>
</dbReference>